<sequence>MPTQAHISHDCYRRKMAAAVGHDSPKQGYAAIIDLTRELNDAPNTPADTQAATVSILKSLFPPWLPGAFAVMFSKPFPAFSARLNAWATAVTCQWLMGPCSVMAVDDGDGQPKAGQGVKVERCRYLEESGCASVCLNSCKFPTQRFFMEDMGLPLTMTPNYDDFSCEFAFGRAPPEAFRDPALETACFANCPTRHKARPHKSKERPPEQQCPGALV</sequence>
<reference evidence="3" key="1">
    <citation type="submission" date="2015-08" db="EMBL/GenBank/DDBJ databases">
        <authorList>
            <person name="Babu N.S."/>
            <person name="Beckwith C.J."/>
            <person name="Beseler K.G."/>
            <person name="Brison A."/>
            <person name="Carone J.V."/>
            <person name="Caskin T.P."/>
            <person name="Diamond M."/>
            <person name="Durham M.E."/>
            <person name="Foxe J.M."/>
            <person name="Go M."/>
            <person name="Henderson B.A."/>
            <person name="Jones I.B."/>
            <person name="McGettigan J.A."/>
            <person name="Micheletti S.J."/>
            <person name="Nasrallah M.E."/>
            <person name="Ortiz D."/>
            <person name="Piller C.R."/>
            <person name="Privatt S.R."/>
            <person name="Schneider S.L."/>
            <person name="Sharp S."/>
            <person name="Smith T.C."/>
            <person name="Stanton J.D."/>
            <person name="Ullery H.E."/>
            <person name="Wilson R.J."/>
            <person name="Serrano M.G."/>
            <person name="Buck G."/>
            <person name="Lee V."/>
            <person name="Wang Y."/>
            <person name="Carvalho R."/>
            <person name="Voegtly L."/>
            <person name="Shi R."/>
            <person name="Duckworth R."/>
            <person name="Johnson A."/>
            <person name="Loviza R."/>
            <person name="Walstead R."/>
            <person name="Shah Z."/>
            <person name="Kiflezghi M."/>
            <person name="Wade K."/>
            <person name="Ball S.L."/>
            <person name="Bradley K.W."/>
            <person name="Asai D.J."/>
            <person name="Bowman C.A."/>
            <person name="Russell D.A."/>
            <person name="Pope W.H."/>
            <person name="Jacobs-Sera D."/>
            <person name="Hendrix R.W."/>
            <person name="Hatfull G.F."/>
        </authorList>
    </citation>
    <scope>NUCLEOTIDE SEQUENCE</scope>
</reference>
<organism evidence="3">
    <name type="scientific">Auxenochlorella protothecoides</name>
    <name type="common">Green microalga</name>
    <name type="synonym">Chlorella protothecoides</name>
    <dbReference type="NCBI Taxonomy" id="3075"/>
    <lineage>
        <taxon>Eukaryota</taxon>
        <taxon>Viridiplantae</taxon>
        <taxon>Chlorophyta</taxon>
        <taxon>core chlorophytes</taxon>
        <taxon>Trebouxiophyceae</taxon>
        <taxon>Chlorellales</taxon>
        <taxon>Chlorellaceae</taxon>
        <taxon>Auxenochlorella</taxon>
    </lineage>
</organism>
<gene>
    <name evidence="3" type="ORF">g.10509</name>
</gene>
<dbReference type="InterPro" id="IPR025114">
    <property type="entry name" value="D27-like_C"/>
</dbReference>
<accession>A0A1D2A307</accession>
<evidence type="ECO:0000313" key="3">
    <source>
        <dbReference type="EMBL" id="JAT73548.1"/>
    </source>
</evidence>
<evidence type="ECO:0000259" key="2">
    <source>
        <dbReference type="Pfam" id="PF13225"/>
    </source>
</evidence>
<dbReference type="PANTHER" id="PTHR33591">
    <property type="entry name" value="BETA-CAROTENE ISOMERASE D27"/>
    <property type="match status" value="1"/>
</dbReference>
<dbReference type="GO" id="GO:0005506">
    <property type="term" value="F:iron ion binding"/>
    <property type="evidence" value="ECO:0007669"/>
    <property type="project" value="InterPro"/>
</dbReference>
<dbReference type="AlphaFoldDB" id="A0A1D2A307"/>
<dbReference type="InterPro" id="IPR038938">
    <property type="entry name" value="D27-like"/>
</dbReference>
<dbReference type="Pfam" id="PF13225">
    <property type="entry name" value="D27-like_C"/>
    <property type="match status" value="1"/>
</dbReference>
<name>A0A1D2A307_AUXPR</name>
<dbReference type="PANTHER" id="PTHR33591:SF2">
    <property type="entry name" value="BETA-CAROTENE ISOMERASE D27"/>
    <property type="match status" value="1"/>
</dbReference>
<dbReference type="EMBL" id="GDKF01005074">
    <property type="protein sequence ID" value="JAT73548.1"/>
    <property type="molecule type" value="Transcribed_RNA"/>
</dbReference>
<protein>
    <recommendedName>
        <fullName evidence="2">Beta-carotene isomerase D27-like C-terminal domain-containing protein</fullName>
    </recommendedName>
</protein>
<evidence type="ECO:0000256" key="1">
    <source>
        <dbReference type="SAM" id="MobiDB-lite"/>
    </source>
</evidence>
<feature type="domain" description="Beta-carotene isomerase D27-like C-terminal" evidence="2">
    <location>
        <begin position="95"/>
        <end position="176"/>
    </location>
</feature>
<proteinExistence type="predicted"/>
<feature type="region of interest" description="Disordered" evidence="1">
    <location>
        <begin position="197"/>
        <end position="216"/>
    </location>
</feature>